<reference evidence="4 5" key="1">
    <citation type="submission" date="2020-11" db="EMBL/GenBank/DDBJ databases">
        <title>Kefir isolates.</title>
        <authorList>
            <person name="Marcisauskas S."/>
            <person name="Kim Y."/>
            <person name="Blasche S."/>
        </authorList>
    </citation>
    <scope>NUCLEOTIDE SEQUENCE [LARGE SCALE GENOMIC DNA]</scope>
    <source>
        <strain evidence="4 5">KR</strain>
    </source>
</reference>
<dbReference type="PANTHER" id="PTHR43364">
    <property type="entry name" value="NADH-SPECIFIC METHYLGLYOXAL REDUCTASE-RELATED"/>
    <property type="match status" value="1"/>
</dbReference>
<evidence type="ECO:0000256" key="2">
    <source>
        <dbReference type="ARBA" id="ARBA00038157"/>
    </source>
</evidence>
<keyword evidence="5" id="KW-1185">Reference proteome</keyword>
<dbReference type="SUPFAM" id="SSF51430">
    <property type="entry name" value="NAD(P)-linked oxidoreductase"/>
    <property type="match status" value="1"/>
</dbReference>
<evidence type="ECO:0000313" key="5">
    <source>
        <dbReference type="Proteomes" id="UP000777482"/>
    </source>
</evidence>
<comment type="caution">
    <text evidence="4">The sequence shown here is derived from an EMBL/GenBank/DDBJ whole genome shotgun (WGS) entry which is preliminary data.</text>
</comment>
<sequence>MSSPASALARHRLLSPSAGVRVSPLCLGTMTFGEAHSERYGKCSKETAFAIMDSFFKNGGNYLDTANTRVERYRDGESETWIGEWMQQRQNRDELVIATKYTNTFHPSGPQSTYIGNNIKSMKLSLETSLKRLQTSYVDIFYVHVWDFTTSIPELMLGLNDLVRSGKVMYLGISDTPAWIVSKANQYARDHGLRQFSVYQGMWSAVMRDFEREIIPMAIDEGMALCPYGALNQGRFQTRAGFAEREKGHDGRHFIQTSQRDKDVSAVLEDLANKRNDGTSLLNLALAYVLQTAPYVFPIIGGRKVEHLEGNIPALDVVLTDDEIGAIESAYEFEHGFVADFLSGALFDPKKPHKMVNSPADVWLMNASVTMDYVEGPKAIRPSK</sequence>
<dbReference type="InterPro" id="IPR050523">
    <property type="entry name" value="AKR_Detox_Biosynth"/>
</dbReference>
<evidence type="ECO:0000256" key="1">
    <source>
        <dbReference type="ARBA" id="ARBA00022857"/>
    </source>
</evidence>
<accession>A0A9P6WAW1</accession>
<dbReference type="InterPro" id="IPR036812">
    <property type="entry name" value="NAD(P)_OxRdtase_dom_sf"/>
</dbReference>
<comment type="similarity">
    <text evidence="2">Belongs to the aldo/keto reductase family. Aldo/keto reductase 2 subfamily.</text>
</comment>
<dbReference type="InterPro" id="IPR023210">
    <property type="entry name" value="NADP_OxRdtase_dom"/>
</dbReference>
<protein>
    <recommendedName>
        <fullName evidence="3">NADP-dependent oxidoreductase domain-containing protein</fullName>
    </recommendedName>
</protein>
<evidence type="ECO:0000259" key="3">
    <source>
        <dbReference type="Pfam" id="PF00248"/>
    </source>
</evidence>
<organism evidence="4 5">
    <name type="scientific">Rhodotorula mucilaginosa</name>
    <name type="common">Yeast</name>
    <name type="synonym">Rhodotorula rubra</name>
    <dbReference type="NCBI Taxonomy" id="5537"/>
    <lineage>
        <taxon>Eukaryota</taxon>
        <taxon>Fungi</taxon>
        <taxon>Dikarya</taxon>
        <taxon>Basidiomycota</taxon>
        <taxon>Pucciniomycotina</taxon>
        <taxon>Microbotryomycetes</taxon>
        <taxon>Sporidiobolales</taxon>
        <taxon>Sporidiobolaceae</taxon>
        <taxon>Rhodotorula</taxon>
    </lineage>
</organism>
<dbReference type="AlphaFoldDB" id="A0A9P6WAW1"/>
<dbReference type="Gene3D" id="3.20.20.100">
    <property type="entry name" value="NADP-dependent oxidoreductase domain"/>
    <property type="match status" value="1"/>
</dbReference>
<keyword evidence="1" id="KW-0521">NADP</keyword>
<dbReference type="Pfam" id="PF00248">
    <property type="entry name" value="Aldo_ket_red"/>
    <property type="match status" value="1"/>
</dbReference>
<name>A0A9P6WAW1_RHOMI</name>
<proteinExistence type="inferred from homology"/>
<dbReference type="OrthoDB" id="48988at2759"/>
<dbReference type="PANTHER" id="PTHR43364:SF7">
    <property type="entry name" value="NADP-DEPENDENT OXIDOREDUCTASE DOMAIN-CONTAINING PROTEIN-RELATED"/>
    <property type="match status" value="1"/>
</dbReference>
<gene>
    <name evidence="4" type="ORF">C6P46_002551</name>
</gene>
<dbReference type="EMBL" id="PUHQ01000002">
    <property type="protein sequence ID" value="KAG0667139.1"/>
    <property type="molecule type" value="Genomic_DNA"/>
</dbReference>
<dbReference type="Proteomes" id="UP000777482">
    <property type="component" value="Unassembled WGS sequence"/>
</dbReference>
<feature type="domain" description="NADP-dependent oxidoreductase" evidence="3">
    <location>
        <begin position="24"/>
        <end position="331"/>
    </location>
</feature>
<evidence type="ECO:0000313" key="4">
    <source>
        <dbReference type="EMBL" id="KAG0667139.1"/>
    </source>
</evidence>